<feature type="transmembrane region" description="Helical" evidence="7">
    <location>
        <begin position="971"/>
        <end position="989"/>
    </location>
</feature>
<dbReference type="Pfam" id="PF12698">
    <property type="entry name" value="ABC2_membrane_3"/>
    <property type="match status" value="2"/>
</dbReference>
<reference evidence="10 11" key="1">
    <citation type="submission" date="2025-05" db="UniProtKB">
        <authorList>
            <consortium name="RefSeq"/>
        </authorList>
    </citation>
    <scope>IDENTIFICATION</scope>
</reference>
<feature type="transmembrane region" description="Helical" evidence="7">
    <location>
        <begin position="223"/>
        <end position="243"/>
    </location>
</feature>
<evidence type="ECO:0000256" key="4">
    <source>
        <dbReference type="ARBA" id="ARBA00022840"/>
    </source>
</evidence>
<dbReference type="PANTHER" id="PTHR19229">
    <property type="entry name" value="ATP-BINDING CASSETTE TRANSPORTER SUBFAMILY A ABCA"/>
    <property type="match status" value="1"/>
</dbReference>
<proteinExistence type="predicted"/>
<dbReference type="InterPro" id="IPR026082">
    <property type="entry name" value="ABCA"/>
</dbReference>
<dbReference type="SUPFAM" id="SSF52540">
    <property type="entry name" value="P-loop containing nucleoside triphosphate hydrolases"/>
    <property type="match status" value="2"/>
</dbReference>
<dbReference type="InterPro" id="IPR056264">
    <property type="entry name" value="R2_ABCA1-4-like"/>
</dbReference>
<keyword evidence="3" id="KW-0547">Nucleotide-binding</keyword>
<dbReference type="SMART" id="SM00382">
    <property type="entry name" value="AAA"/>
    <property type="match status" value="2"/>
</dbReference>
<feature type="transmembrane region" description="Helical" evidence="7">
    <location>
        <begin position="355"/>
        <end position="375"/>
    </location>
</feature>
<feature type="transmembrane region" description="Helical" evidence="7">
    <location>
        <begin position="293"/>
        <end position="319"/>
    </location>
</feature>
<evidence type="ECO:0000259" key="8">
    <source>
        <dbReference type="PROSITE" id="PS50893"/>
    </source>
</evidence>
<dbReference type="Proteomes" id="UP001652624">
    <property type="component" value="Chromosome 12"/>
</dbReference>
<feature type="transmembrane region" description="Helical" evidence="7">
    <location>
        <begin position="855"/>
        <end position="876"/>
    </location>
</feature>
<evidence type="ECO:0000256" key="5">
    <source>
        <dbReference type="ARBA" id="ARBA00022989"/>
    </source>
</evidence>
<dbReference type="InterPro" id="IPR013525">
    <property type="entry name" value="ABC2_TM"/>
</dbReference>
<feature type="transmembrane region" description="Helical" evidence="7">
    <location>
        <begin position="331"/>
        <end position="349"/>
    </location>
</feature>
<evidence type="ECO:0000256" key="7">
    <source>
        <dbReference type="SAM" id="Phobius"/>
    </source>
</evidence>
<evidence type="ECO:0000256" key="6">
    <source>
        <dbReference type="ARBA" id="ARBA00023136"/>
    </source>
</evidence>
<feature type="transmembrane region" description="Helical" evidence="7">
    <location>
        <begin position="1198"/>
        <end position="1221"/>
    </location>
</feature>
<dbReference type="InterPro" id="IPR027417">
    <property type="entry name" value="P-loop_NTPase"/>
</dbReference>
<keyword evidence="6 7" id="KW-0472">Membrane</keyword>
<feature type="transmembrane region" description="Helical" evidence="7">
    <location>
        <begin position="264"/>
        <end position="287"/>
    </location>
</feature>
<evidence type="ECO:0000313" key="10">
    <source>
        <dbReference type="RefSeq" id="XP_060058625.1"/>
    </source>
</evidence>
<feature type="transmembrane region" description="Helical" evidence="7">
    <location>
        <begin position="1067"/>
        <end position="1087"/>
    </location>
</feature>
<dbReference type="Gene3D" id="3.40.50.300">
    <property type="entry name" value="P-loop containing nucleotide triphosphate hydrolases"/>
    <property type="match status" value="2"/>
</dbReference>
<keyword evidence="9" id="KW-1185">Reference proteome</keyword>
<dbReference type="CDD" id="cd03263">
    <property type="entry name" value="ABC_subfamily_A"/>
    <property type="match status" value="2"/>
</dbReference>
<dbReference type="RefSeq" id="XP_060058625.1">
    <property type="nucleotide sequence ID" value="XM_060202642.1"/>
</dbReference>
<accession>A0ABM3YC35</accession>
<keyword evidence="4 10" id="KW-0067">ATP-binding</keyword>
<feature type="transmembrane region" description="Helical" evidence="7">
    <location>
        <begin position="1099"/>
        <end position="1121"/>
    </location>
</feature>
<comment type="subcellular location">
    <subcellularLocation>
        <location evidence="1">Membrane</location>
        <topology evidence="1">Multi-pass membrane protein</topology>
    </subcellularLocation>
</comment>
<keyword evidence="5 7" id="KW-1133">Transmembrane helix</keyword>
<feature type="transmembrane region" description="Helical" evidence="7">
    <location>
        <begin position="32"/>
        <end position="50"/>
    </location>
</feature>
<dbReference type="Pfam" id="PF23321">
    <property type="entry name" value="R1_ABCA1"/>
    <property type="match status" value="1"/>
</dbReference>
<organism evidence="9 11">
    <name type="scientific">Erinaceus europaeus</name>
    <name type="common">Western European hedgehog</name>
    <dbReference type="NCBI Taxonomy" id="9365"/>
    <lineage>
        <taxon>Eukaryota</taxon>
        <taxon>Metazoa</taxon>
        <taxon>Chordata</taxon>
        <taxon>Craniata</taxon>
        <taxon>Vertebrata</taxon>
        <taxon>Euteleostomi</taxon>
        <taxon>Mammalia</taxon>
        <taxon>Eutheria</taxon>
        <taxon>Laurasiatheria</taxon>
        <taxon>Eulipotyphla</taxon>
        <taxon>Erinaceidae</taxon>
        <taxon>Erinaceinae</taxon>
        <taxon>Erinaceus</taxon>
    </lineage>
</organism>
<dbReference type="GeneID" id="103115260"/>
<sequence>MHMKQKSVYQQTQALLCKNFLKKWRMKKETTMELLFPILLGLYMGLFAHFKENIHFPGMSPHNFGRVDEFNDTIYLIYTPITNITQQIMNHTAFASFWKEGRVIGAPNQKDMDNLLIEHFPFVAGIIFKDPLSYSLKFFQGYNIPFIQEDLFSAHCWSFNNLYVSCLLGKYWNRGFVAVQTAINAAIIQVMTSHSVTEELMSITATTMRTLPFISKDLFQNEMFILVCLLYFSPLIYFVSLNVTKERKRSKALMKMMGLQDSAFWLSWGLLYGGILFIFSIFISVIITATQTIVMTGFMVIFSLFFLYGLSLMALTFLITVLLKKTVLTNLVIFLLNLFWGSIGFTVYYRLLPSALVWVMSIFSPFAFSAGLSQIIHTERNMNGVMFPDPSGDSYIMIATYFLLVFDTFFYSVLTLYFDRILPFGDEHHYSPLFFLNSSLCFQNQRAENKVIKKEMDLEYLSDDSFEPLPPEFQGKEAIRIRNVKKEFKEKSGKVEILKGLFCDIYEGQITAIMGRSGAGKSSLLNILNGSFVPTDGSVTIYNKNISEMQALEEIREITGFCPQFNVHFDMLTVKENLRLFAKIRGIKRQEVEQEVQKVLLELDMQNIQDSLASYLSEGQKRKLTFGIAILGSPQILLLDEPTVGLDPFSRHQVWRFLKEHKANCVILLSTSFMDEADNLADRIAVLSNGKVNCAGSSVFLKKRWGLGYNLSLHRNEICDPEKITYLINHHIPDAKLKAELKEKLVYTLPLERTDTFPDLFSELDRSIDQGVMSYDVSMTTLNEVFFKMEGKSNIEEDFRQGEMTRVIESLQEVESPSSFTETSKIMSHMSLWRLQVCAMAQLRFLKLRRGQKELWTLLLVFGIAIFPLMLEKIFLASIKQKSDWEFKSESYFLSPGQLPQDPCTSLLIINNTGSNIEDFIQSLNHQNILLEVDDFENRNGTEDLSYNGAIIVSGKRKDYRFSVVCNTKRLHCFPILMNIISNGLLQMFNFTQSIRTERGTFPFNFAEIWTGVSASIFFFLVVCSISPYIAMSSVNDYKKRRTPQLWVSGLYPSAYWCGQALVDVNLFTLIILSVYLTLFLSIVTEYPMFEYQLIPSHVIFNLLFATFGFAISMVSMTYVISFIFRKKRKNSVLWSFCFYFILVILQEIITLGVHEPLLITCMVLFPPTTLSVYIVLLSQKIHIYQFQPQEAHFSMPLMDFLLSLIPYFQSLLFIFVLRFMEMKHEKRIMRKDPIFRISPQRNPHQNPEEPIDEDEDVQAERIRTATALTTNLEEKPVILASCLRKEYAGKKKSCLLKRKKTLATRNVSFSVKRGEILGLLGPNGAGKSSSIRMISGVTKPTAGEVKLKGYNTGWDQQEDGRVKFLGYCPQENVLWPHLTVEEHLEVFAAVKGLKKADAVIAISRLVDTFKLYELLNVPVRKLMAGTTRKLCFVLSLLGNSSVLLLDEPSTGLDTVEQQQMWQTVKASIKTTDKGALLITHYLTEAEAICDRIAIMVSGRLRCIGSIQHLQSKFGKYYILELKAKESSQVTLLHSEILKLFPQAVQQERYFSFLIYKLPIADVQPLSQAFHKLETMKHRFNLEEYSLSQSTLEKVFFELSKEQDQEDFDEEVDTTVKWKLLPHSDDP</sequence>
<evidence type="ECO:0000256" key="3">
    <source>
        <dbReference type="ARBA" id="ARBA00022741"/>
    </source>
</evidence>
<feature type="transmembrane region" description="Helical" evidence="7">
    <location>
        <begin position="1158"/>
        <end position="1177"/>
    </location>
</feature>
<protein>
    <submittedName>
        <fullName evidence="10 11">ATP-binding cassette sub-family A member 6</fullName>
    </submittedName>
</protein>
<dbReference type="InterPro" id="IPR003439">
    <property type="entry name" value="ABC_transporter-like_ATP-bd"/>
</dbReference>
<dbReference type="PANTHER" id="PTHR19229:SF13">
    <property type="entry name" value="ATP-BINDING CASSETTE SUB-FAMILY A MEMBER 6"/>
    <property type="match status" value="1"/>
</dbReference>
<evidence type="ECO:0000313" key="11">
    <source>
        <dbReference type="RefSeq" id="XP_060058626.1"/>
    </source>
</evidence>
<dbReference type="GO" id="GO:0005524">
    <property type="term" value="F:ATP binding"/>
    <property type="evidence" value="ECO:0007669"/>
    <property type="project" value="UniProtKB-KW"/>
</dbReference>
<dbReference type="RefSeq" id="XP_060058626.1">
    <property type="nucleotide sequence ID" value="XM_060202643.1"/>
</dbReference>
<evidence type="ECO:0000313" key="9">
    <source>
        <dbReference type="Proteomes" id="UP001652624"/>
    </source>
</evidence>
<dbReference type="InterPro" id="IPR003593">
    <property type="entry name" value="AAA+_ATPase"/>
</dbReference>
<gene>
    <name evidence="10 11" type="primary">ABCA6</name>
</gene>
<dbReference type="Pfam" id="PF00005">
    <property type="entry name" value="ABC_tran"/>
    <property type="match status" value="2"/>
</dbReference>
<evidence type="ECO:0000256" key="1">
    <source>
        <dbReference type="ARBA" id="ARBA00004141"/>
    </source>
</evidence>
<name>A0ABM3YC35_ERIEU</name>
<feature type="transmembrane region" description="Helical" evidence="7">
    <location>
        <begin position="1133"/>
        <end position="1152"/>
    </location>
</feature>
<feature type="transmembrane region" description="Helical" evidence="7">
    <location>
        <begin position="395"/>
        <end position="418"/>
    </location>
</feature>
<dbReference type="PROSITE" id="PS50893">
    <property type="entry name" value="ABC_TRANSPORTER_2"/>
    <property type="match status" value="2"/>
</dbReference>
<feature type="domain" description="ABC transporter" evidence="8">
    <location>
        <begin position="1284"/>
        <end position="1523"/>
    </location>
</feature>
<feature type="transmembrane region" description="Helical" evidence="7">
    <location>
        <begin position="1009"/>
        <end position="1032"/>
    </location>
</feature>
<evidence type="ECO:0000256" key="2">
    <source>
        <dbReference type="ARBA" id="ARBA00022692"/>
    </source>
</evidence>
<feature type="domain" description="ABC transporter" evidence="8">
    <location>
        <begin position="479"/>
        <end position="714"/>
    </location>
</feature>
<keyword evidence="2 7" id="KW-0812">Transmembrane</keyword>